<feature type="transmembrane region" description="Helical" evidence="9">
    <location>
        <begin position="39"/>
        <end position="61"/>
    </location>
</feature>
<sequence length="432" mass="46112">MKKNFKDGVVIGLALFATFFGAGNLIFPPLLGLQSGTDWLKGIIGFVASGVVLPISAVYAISYAGGSVEEMTNKLHPKFSEIMLLIIMLFAGFIAVPRTGAVAYELGIQAIVKSIPSPVFIILYFALTYYFVNDKNNVINKVGSILTPALVIILVFIIVKGVIAPIAKPIDTEINGAFANAFLGGYQTGDLLVSFMVGGVFIGDIVRKGYSSDKERNRMIAFAGSIAFILLFIIYSGLLYQGATVSGIYPKDIDRSELLLSIVNSLLGNAGLFALGIAVTLACLTTAIGEITAIAQFFDTFTKGKLSYKKSALLFCIIGAAIALLGVDRIVFISTPLFLGLYPTCIVLAFVGLFHKYIPNITSYKGGVLLTLIVSLIEAFNSVVNIPFLSTIIGAIPLSQYGFAWILPAIMGFIAGGIIGKMKESSKEIITN</sequence>
<dbReference type="Gene3D" id="1.10.4160.10">
    <property type="entry name" value="Hydantoin permease"/>
    <property type="match status" value="1"/>
</dbReference>
<protein>
    <recommendedName>
        <fullName evidence="9">Branched-chain amino acid transport system carrier protein</fullName>
    </recommendedName>
</protein>
<comment type="function">
    <text evidence="9">Component of the transport system for branched-chain amino acids.</text>
</comment>
<dbReference type="RefSeq" id="WP_073026796.1">
    <property type="nucleotide sequence ID" value="NZ_FQZS01000021.1"/>
</dbReference>
<evidence type="ECO:0000256" key="1">
    <source>
        <dbReference type="ARBA" id="ARBA00004651"/>
    </source>
</evidence>
<accession>A0A1M6HIC7</accession>
<name>A0A1M6HIC7_9FIRM</name>
<keyword evidence="4" id="KW-1003">Cell membrane</keyword>
<comment type="similarity">
    <text evidence="2 9">Belongs to the branched chain amino acid transporter family.</text>
</comment>
<keyword evidence="5 9" id="KW-0812">Transmembrane</keyword>
<feature type="transmembrane region" description="Helical" evidence="9">
    <location>
        <begin position="367"/>
        <end position="396"/>
    </location>
</feature>
<dbReference type="GO" id="GO:0015818">
    <property type="term" value="P:isoleucine transport"/>
    <property type="evidence" value="ECO:0007669"/>
    <property type="project" value="TreeGrafter"/>
</dbReference>
<feature type="transmembrane region" description="Helical" evidence="9">
    <location>
        <begin position="219"/>
        <end position="238"/>
    </location>
</feature>
<dbReference type="STRING" id="1122184.SAMN02745176_02803"/>
<dbReference type="EMBL" id="FQZS01000021">
    <property type="protein sequence ID" value="SHJ21904.1"/>
    <property type="molecule type" value="Genomic_DNA"/>
</dbReference>
<dbReference type="GO" id="GO:0015820">
    <property type="term" value="P:L-leucine transport"/>
    <property type="evidence" value="ECO:0007669"/>
    <property type="project" value="TreeGrafter"/>
</dbReference>
<feature type="transmembrane region" description="Helical" evidence="9">
    <location>
        <begin position="402"/>
        <end position="420"/>
    </location>
</feature>
<feature type="transmembrane region" description="Helical" evidence="9">
    <location>
        <begin position="9"/>
        <end position="27"/>
    </location>
</feature>
<feature type="transmembrane region" description="Helical" evidence="9">
    <location>
        <begin position="258"/>
        <end position="291"/>
    </location>
</feature>
<keyword evidence="11" id="KW-1185">Reference proteome</keyword>
<keyword evidence="8 9" id="KW-0472">Membrane</keyword>
<evidence type="ECO:0000256" key="2">
    <source>
        <dbReference type="ARBA" id="ARBA00008540"/>
    </source>
</evidence>
<dbReference type="Pfam" id="PF05525">
    <property type="entry name" value="Branch_AA_trans"/>
    <property type="match status" value="1"/>
</dbReference>
<feature type="transmembrane region" description="Helical" evidence="9">
    <location>
        <begin position="82"/>
        <end position="104"/>
    </location>
</feature>
<dbReference type="InterPro" id="IPR004685">
    <property type="entry name" value="Brnchd-chn_aa_trnsp_Livcs"/>
</dbReference>
<evidence type="ECO:0000313" key="11">
    <source>
        <dbReference type="Proteomes" id="UP000184442"/>
    </source>
</evidence>
<dbReference type="OrthoDB" id="9783920at2"/>
<evidence type="ECO:0000256" key="6">
    <source>
        <dbReference type="ARBA" id="ARBA00022970"/>
    </source>
</evidence>
<feature type="transmembrane region" description="Helical" evidence="9">
    <location>
        <begin position="110"/>
        <end position="132"/>
    </location>
</feature>
<gene>
    <name evidence="10" type="ORF">SAMN02745176_02803</name>
</gene>
<dbReference type="Proteomes" id="UP000184442">
    <property type="component" value="Unassembled WGS sequence"/>
</dbReference>
<dbReference type="PANTHER" id="PTHR30588">
    <property type="entry name" value="BRANCHED-CHAIN AMINO ACID TRANSPORT SYSTEM 2 CARRIER PROTEIN"/>
    <property type="match status" value="1"/>
</dbReference>
<evidence type="ECO:0000256" key="5">
    <source>
        <dbReference type="ARBA" id="ARBA00022692"/>
    </source>
</evidence>
<dbReference type="GO" id="GO:0015190">
    <property type="term" value="F:L-leucine transmembrane transporter activity"/>
    <property type="evidence" value="ECO:0007669"/>
    <property type="project" value="TreeGrafter"/>
</dbReference>
<keyword evidence="7 9" id="KW-1133">Transmembrane helix</keyword>
<comment type="subcellular location">
    <subcellularLocation>
        <location evidence="1 9">Cell membrane</location>
        <topology evidence="1 9">Multi-pass membrane protein</topology>
    </subcellularLocation>
</comment>
<evidence type="ECO:0000256" key="8">
    <source>
        <dbReference type="ARBA" id="ARBA00023136"/>
    </source>
</evidence>
<dbReference type="GO" id="GO:0005886">
    <property type="term" value="C:plasma membrane"/>
    <property type="evidence" value="ECO:0007669"/>
    <property type="project" value="UniProtKB-SubCell"/>
</dbReference>
<feature type="transmembrane region" description="Helical" evidence="9">
    <location>
        <begin position="144"/>
        <end position="166"/>
    </location>
</feature>
<dbReference type="GO" id="GO:0015188">
    <property type="term" value="F:L-isoleucine transmembrane transporter activity"/>
    <property type="evidence" value="ECO:0007669"/>
    <property type="project" value="TreeGrafter"/>
</dbReference>
<evidence type="ECO:0000256" key="9">
    <source>
        <dbReference type="RuleBase" id="RU362122"/>
    </source>
</evidence>
<reference evidence="10 11" key="1">
    <citation type="submission" date="2016-11" db="EMBL/GenBank/DDBJ databases">
        <authorList>
            <person name="Jaros S."/>
            <person name="Januszkiewicz K."/>
            <person name="Wedrychowicz H."/>
        </authorList>
    </citation>
    <scope>NUCLEOTIDE SEQUENCE [LARGE SCALE GENOMIC DNA]</scope>
    <source>
        <strain evidence="10 11">DSM 19022</strain>
    </source>
</reference>
<dbReference type="GO" id="GO:0005304">
    <property type="term" value="F:L-valine transmembrane transporter activity"/>
    <property type="evidence" value="ECO:0007669"/>
    <property type="project" value="TreeGrafter"/>
</dbReference>
<evidence type="ECO:0000256" key="3">
    <source>
        <dbReference type="ARBA" id="ARBA00022448"/>
    </source>
</evidence>
<feature type="transmembrane region" description="Helical" evidence="9">
    <location>
        <begin position="186"/>
        <end position="207"/>
    </location>
</feature>
<keyword evidence="6 9" id="KW-0029">Amino-acid transport</keyword>
<feature type="transmembrane region" description="Helical" evidence="9">
    <location>
        <begin position="312"/>
        <end position="331"/>
    </location>
</feature>
<dbReference type="NCBIfam" id="TIGR00796">
    <property type="entry name" value="livcs"/>
    <property type="match status" value="1"/>
</dbReference>
<keyword evidence="3 9" id="KW-0813">Transport</keyword>
<dbReference type="PANTHER" id="PTHR30588:SF0">
    <property type="entry name" value="BRANCHED-CHAIN AMINO ACID PERMEASE BRNQ"/>
    <property type="match status" value="1"/>
</dbReference>
<evidence type="ECO:0000256" key="4">
    <source>
        <dbReference type="ARBA" id="ARBA00022475"/>
    </source>
</evidence>
<proteinExistence type="inferred from homology"/>
<dbReference type="AlphaFoldDB" id="A0A1M6HIC7"/>
<feature type="transmembrane region" description="Helical" evidence="9">
    <location>
        <begin position="337"/>
        <end position="355"/>
    </location>
</feature>
<evidence type="ECO:0000256" key="7">
    <source>
        <dbReference type="ARBA" id="ARBA00022989"/>
    </source>
</evidence>
<organism evidence="10 11">
    <name type="scientific">Lutispora thermophila DSM 19022</name>
    <dbReference type="NCBI Taxonomy" id="1122184"/>
    <lineage>
        <taxon>Bacteria</taxon>
        <taxon>Bacillati</taxon>
        <taxon>Bacillota</taxon>
        <taxon>Clostridia</taxon>
        <taxon>Lutisporales</taxon>
        <taxon>Lutisporaceae</taxon>
        <taxon>Lutispora</taxon>
    </lineage>
</organism>
<evidence type="ECO:0000313" key="10">
    <source>
        <dbReference type="EMBL" id="SHJ21904.1"/>
    </source>
</evidence>